<dbReference type="Proteomes" id="UP000003940">
    <property type="component" value="Chromosome"/>
</dbReference>
<evidence type="ECO:0000256" key="1">
    <source>
        <dbReference type="SAM" id="Phobius"/>
    </source>
</evidence>
<dbReference type="KEGG" id="mgw:HFMG01WIA_1125"/>
<keyword evidence="1" id="KW-1133">Transmembrane helix</keyword>
<gene>
    <name evidence="2" type="ORF">HFMG01WIA_1125</name>
    <name evidence="3" type="ORF">HFMG01WIA_1162</name>
</gene>
<name>J3VHT4_MYCGL</name>
<dbReference type="KEGG" id="mgw:HFMG01WIA_1162"/>
<feature type="transmembrane region" description="Helical" evidence="1">
    <location>
        <begin position="26"/>
        <end position="48"/>
    </location>
</feature>
<dbReference type="EMBL" id="CP003510">
    <property type="protein sequence ID" value="AFP79439.1"/>
    <property type="molecule type" value="Genomic_DNA"/>
</dbReference>
<sequence>MNAGYSHVDKQEKANKLFGKTAIAKAIWIVCLLGLLAAFLRVYTVFLIKF</sequence>
<dbReference type="EMBL" id="CP003510">
    <property type="protein sequence ID" value="AFP79433.1"/>
    <property type="molecule type" value="Genomic_DNA"/>
</dbReference>
<evidence type="ECO:0000313" key="2">
    <source>
        <dbReference type="EMBL" id="AFP79433.1"/>
    </source>
</evidence>
<keyword evidence="1" id="KW-0812">Transmembrane</keyword>
<protein>
    <submittedName>
        <fullName evidence="2">Conserved hypothetical membrane protein</fullName>
    </submittedName>
</protein>
<organism evidence="2 4">
    <name type="scientific">Mycoplasmoides gallisepticum WI01_2001.043-13-2P</name>
    <dbReference type="NCBI Taxonomy" id="1159201"/>
    <lineage>
        <taxon>Bacteria</taxon>
        <taxon>Bacillati</taxon>
        <taxon>Mycoplasmatota</taxon>
        <taxon>Mycoplasmoidales</taxon>
        <taxon>Mycoplasmoidaceae</taxon>
        <taxon>Mycoplasmoides</taxon>
    </lineage>
</organism>
<proteinExistence type="predicted"/>
<reference evidence="2 4" key="1">
    <citation type="journal article" date="2012" name="Microbiology">
        <title>Extensive variation in surface lipoprotein gene content and genomic changes associated with virulence during evolution of a novel North American house finch epizootic strain of Mycoplasma gallisepticum.</title>
        <authorList>
            <person name="Tulman E.R."/>
            <person name="Liao X."/>
            <person name="Szczepanek S.M."/>
            <person name="Ley D.H."/>
            <person name="Kutish G.F."/>
            <person name="Geary S.J."/>
        </authorList>
    </citation>
    <scope>NUCLEOTIDE SEQUENCE [LARGE SCALE GENOMIC DNA]</scope>
    <source>
        <strain evidence="4">House finch-associated</strain>
        <strain evidence="2">WI01_2001.043-13-2P</strain>
    </source>
</reference>
<dbReference type="HOGENOM" id="CLU_3120040_0_0_14"/>
<evidence type="ECO:0000313" key="3">
    <source>
        <dbReference type="EMBL" id="AFP79439.1"/>
    </source>
</evidence>
<keyword evidence="1" id="KW-0472">Membrane</keyword>
<accession>J3VHT4</accession>
<dbReference type="AlphaFoldDB" id="J3VHT4"/>
<evidence type="ECO:0000313" key="4">
    <source>
        <dbReference type="Proteomes" id="UP000003940"/>
    </source>
</evidence>